<protein>
    <submittedName>
        <fullName evidence="2">Type II secretion system protein</fullName>
    </submittedName>
</protein>
<accession>A0A7C5MA15</accession>
<dbReference type="InterPro" id="IPR012902">
    <property type="entry name" value="N_methyl_site"/>
</dbReference>
<dbReference type="SUPFAM" id="SSF54523">
    <property type="entry name" value="Pili subunits"/>
    <property type="match status" value="1"/>
</dbReference>
<reference evidence="2" key="1">
    <citation type="journal article" date="2020" name="mSystems">
        <title>Genome- and Community-Level Interaction Insights into Carbon Utilization and Element Cycling Functions of Hydrothermarchaeota in Hydrothermal Sediment.</title>
        <authorList>
            <person name="Zhou Z."/>
            <person name="Liu Y."/>
            <person name="Xu W."/>
            <person name="Pan J."/>
            <person name="Luo Z.H."/>
            <person name="Li M."/>
        </authorList>
    </citation>
    <scope>NUCLEOTIDE SEQUENCE [LARGE SCALE GENOMIC DNA]</scope>
    <source>
        <strain evidence="2">HyVt-94</strain>
    </source>
</reference>
<feature type="transmembrane region" description="Helical" evidence="1">
    <location>
        <begin position="7"/>
        <end position="29"/>
    </location>
</feature>
<dbReference type="NCBIfam" id="TIGR02532">
    <property type="entry name" value="IV_pilin_GFxxxE"/>
    <property type="match status" value="1"/>
</dbReference>
<feature type="non-terminal residue" evidence="2">
    <location>
        <position position="47"/>
    </location>
</feature>
<dbReference type="Proteomes" id="UP000886014">
    <property type="component" value="Unassembled WGS sequence"/>
</dbReference>
<keyword evidence="1" id="KW-0812">Transmembrane</keyword>
<dbReference type="AlphaFoldDB" id="A0A7C5MA15"/>
<evidence type="ECO:0000256" key="1">
    <source>
        <dbReference type="SAM" id="Phobius"/>
    </source>
</evidence>
<keyword evidence="1" id="KW-1133">Transmembrane helix</keyword>
<proteinExistence type="predicted"/>
<evidence type="ECO:0000313" key="2">
    <source>
        <dbReference type="EMBL" id="HHF58297.1"/>
    </source>
</evidence>
<organism evidence="2">
    <name type="scientific">candidate division WOR-3 bacterium</name>
    <dbReference type="NCBI Taxonomy" id="2052148"/>
    <lineage>
        <taxon>Bacteria</taxon>
        <taxon>Bacteria division WOR-3</taxon>
    </lineage>
</organism>
<sequence length="47" mass="5331">MRRGFTLIELAIVLILVGIVIAVTLPLVFTTFQQKKIAQTEEELKDM</sequence>
<name>A0A7C5MA15_UNCW3</name>
<keyword evidence="1" id="KW-0472">Membrane</keyword>
<dbReference type="EMBL" id="DRTV01000185">
    <property type="protein sequence ID" value="HHF58297.1"/>
    <property type="molecule type" value="Genomic_DNA"/>
</dbReference>
<dbReference type="PROSITE" id="PS00409">
    <property type="entry name" value="PROKAR_NTER_METHYL"/>
    <property type="match status" value="1"/>
</dbReference>
<gene>
    <name evidence="2" type="ORF">ENL41_02610</name>
</gene>
<dbReference type="Pfam" id="PF07963">
    <property type="entry name" value="N_methyl"/>
    <property type="match status" value="1"/>
</dbReference>
<dbReference type="Gene3D" id="3.30.700.10">
    <property type="entry name" value="Glycoprotein, Type 4 Pilin"/>
    <property type="match status" value="1"/>
</dbReference>
<comment type="caution">
    <text evidence="2">The sequence shown here is derived from an EMBL/GenBank/DDBJ whole genome shotgun (WGS) entry which is preliminary data.</text>
</comment>
<dbReference type="InterPro" id="IPR045584">
    <property type="entry name" value="Pilin-like"/>
</dbReference>